<dbReference type="FunCoup" id="A0A1B1YR74">
    <property type="interactions" value="59"/>
</dbReference>
<evidence type="ECO:0000313" key="7">
    <source>
        <dbReference type="Proteomes" id="UP000092952"/>
    </source>
</evidence>
<keyword evidence="1 4" id="KW-0378">Hydrolase</keyword>
<dbReference type="InParanoid" id="A0A1B1YR74"/>
<feature type="short sequence motif" description="GXSXG" evidence="4">
    <location>
        <begin position="39"/>
        <end position="43"/>
    </location>
</feature>
<reference evidence="7" key="1">
    <citation type="submission" date="2016-03" db="EMBL/GenBank/DDBJ databases">
        <title>Complete genome sequence of Solimmundus cernigliae, representing a novel lineage of polycyclic aromatic hydrocarbon degraders within the Gammaproteobacteria.</title>
        <authorList>
            <person name="Singleton D.R."/>
            <person name="Dickey A.N."/>
            <person name="Scholl E.H."/>
            <person name="Wright F.A."/>
            <person name="Aitken M.D."/>
        </authorList>
    </citation>
    <scope>NUCLEOTIDE SEQUENCE [LARGE SCALE GENOMIC DNA]</scope>
    <source>
        <strain evidence="7">TR3.2</strain>
    </source>
</reference>
<sequence>MAAPRIGIALGSGAARGWAHIGVLKALTAAGIEVAVVCGSSIGAVIGAAYAAGRLPEIEAFARGLNWRAILGQLDLRPAGGGLFAGERVSRTLIDLIGHAAIETLGLRYGAVATELGTGREVWLREGDLGVAIRASMALPGVLAPVELDGQWLLDGGLVNPVPVSLCRAMGAELVLAVNLNGGIAGRRRAQPMTDVVPVDDGTDSRSLGALLRGGASTLLAQLLRQDRQQPGYFDVLVGAVNIMQDQITRTRLAGDPPDILVQPRLALIGVMEFNRAAETIAAGETAMQALLPALLGLLGEAQ</sequence>
<dbReference type="EMBL" id="CP014671">
    <property type="protein sequence ID" value="ANX03259.1"/>
    <property type="molecule type" value="Genomic_DNA"/>
</dbReference>
<dbReference type="Pfam" id="PF01734">
    <property type="entry name" value="Patatin"/>
    <property type="match status" value="1"/>
</dbReference>
<dbReference type="PROSITE" id="PS51635">
    <property type="entry name" value="PNPLA"/>
    <property type="match status" value="1"/>
</dbReference>
<dbReference type="SUPFAM" id="SSF52151">
    <property type="entry name" value="FabD/lysophospholipase-like"/>
    <property type="match status" value="1"/>
</dbReference>
<accession>A0A1B1YR74</accession>
<name>A0A1B1YR74_9GAMM</name>
<dbReference type="InterPro" id="IPR016035">
    <property type="entry name" value="Acyl_Trfase/lysoPLipase"/>
</dbReference>
<keyword evidence="7" id="KW-1185">Reference proteome</keyword>
<dbReference type="PANTHER" id="PTHR14226:SF76">
    <property type="entry name" value="NTE FAMILY PROTEIN RSSA"/>
    <property type="match status" value="1"/>
</dbReference>
<dbReference type="Proteomes" id="UP000092952">
    <property type="component" value="Chromosome"/>
</dbReference>
<evidence type="ECO:0000256" key="3">
    <source>
        <dbReference type="ARBA" id="ARBA00023098"/>
    </source>
</evidence>
<evidence type="ECO:0000313" key="6">
    <source>
        <dbReference type="EMBL" id="ANX03259.1"/>
    </source>
</evidence>
<dbReference type="AlphaFoldDB" id="A0A1B1YR74"/>
<feature type="active site" description="Proton acceptor" evidence="4">
    <location>
        <position position="155"/>
    </location>
</feature>
<dbReference type="KEGG" id="gbi:PG2T_03000"/>
<evidence type="ECO:0000256" key="1">
    <source>
        <dbReference type="ARBA" id="ARBA00022801"/>
    </source>
</evidence>
<dbReference type="GO" id="GO:0016787">
    <property type="term" value="F:hydrolase activity"/>
    <property type="evidence" value="ECO:0007669"/>
    <property type="project" value="UniProtKB-UniRule"/>
</dbReference>
<feature type="short sequence motif" description="DGA/G" evidence="4">
    <location>
        <begin position="155"/>
        <end position="157"/>
    </location>
</feature>
<gene>
    <name evidence="6" type="ORF">PG2T_03000</name>
</gene>
<dbReference type="InterPro" id="IPR050301">
    <property type="entry name" value="NTE"/>
</dbReference>
<dbReference type="InterPro" id="IPR002641">
    <property type="entry name" value="PNPLA_dom"/>
</dbReference>
<dbReference type="Gene3D" id="3.40.1090.10">
    <property type="entry name" value="Cytosolic phospholipase A2 catalytic domain"/>
    <property type="match status" value="2"/>
</dbReference>
<protein>
    <recommendedName>
        <fullName evidence="5">PNPLA domain-containing protein</fullName>
    </recommendedName>
</protein>
<dbReference type="PANTHER" id="PTHR14226">
    <property type="entry name" value="NEUROPATHY TARGET ESTERASE/SWISS CHEESE D.MELANOGASTER"/>
    <property type="match status" value="1"/>
</dbReference>
<comment type="caution">
    <text evidence="4">Lacks conserved residue(s) required for the propagation of feature annotation.</text>
</comment>
<dbReference type="RefSeq" id="WP_068802764.1">
    <property type="nucleotide sequence ID" value="NZ_CP014671.1"/>
</dbReference>
<dbReference type="OrthoDB" id="5290098at2"/>
<feature type="active site" description="Nucleophile" evidence="4">
    <location>
        <position position="41"/>
    </location>
</feature>
<keyword evidence="2 4" id="KW-0442">Lipid degradation</keyword>
<evidence type="ECO:0000256" key="2">
    <source>
        <dbReference type="ARBA" id="ARBA00022963"/>
    </source>
</evidence>
<feature type="domain" description="PNPLA" evidence="5">
    <location>
        <begin position="8"/>
        <end position="168"/>
    </location>
</feature>
<keyword evidence="3 4" id="KW-0443">Lipid metabolism</keyword>
<proteinExistence type="predicted"/>
<evidence type="ECO:0000259" key="5">
    <source>
        <dbReference type="PROSITE" id="PS51635"/>
    </source>
</evidence>
<organism evidence="6 7">
    <name type="scientific">Immundisolibacter cernigliae</name>
    <dbReference type="NCBI Taxonomy" id="1810504"/>
    <lineage>
        <taxon>Bacteria</taxon>
        <taxon>Pseudomonadati</taxon>
        <taxon>Pseudomonadota</taxon>
        <taxon>Gammaproteobacteria</taxon>
        <taxon>Immundisolibacterales</taxon>
        <taxon>Immundisolibacteraceae</taxon>
        <taxon>Immundisolibacter</taxon>
    </lineage>
</organism>
<dbReference type="STRING" id="1810504.PG2T_03000"/>
<evidence type="ECO:0000256" key="4">
    <source>
        <dbReference type="PROSITE-ProRule" id="PRU01161"/>
    </source>
</evidence>
<dbReference type="GO" id="GO:0016042">
    <property type="term" value="P:lipid catabolic process"/>
    <property type="evidence" value="ECO:0007669"/>
    <property type="project" value="UniProtKB-UniRule"/>
</dbReference>